<sequence length="207" mass="24130">MSIQRDNIRYLRWRGPLRYPNLVSIKTLGDGSCFFHAVCNAFFVSYRKEEVNGHYMSKNEIVRKFRKELADRLGQKVDPNNINSPTYYDTLGSGYLSEYSKHVRGYSLQELQRELNSNSPVNHVYLEFISDAIEHDIYLLDEKTQDIYRTGDRYELLYKGRPSIMVLYTGGHYETIGVDVGSDIVTCLRPEDGLIELIKRRLNSRPM</sequence>
<dbReference type="InterPro" id="IPR003323">
    <property type="entry name" value="OTU_dom"/>
</dbReference>
<reference evidence="2" key="1">
    <citation type="submission" date="2017-08" db="EMBL/GenBank/DDBJ databases">
        <authorList>
            <consortium name="Urmite Genomes"/>
        </authorList>
    </citation>
    <scope>NUCLEOTIDE SEQUENCE [LARGE SCALE GENOMIC DNA]</scope>
    <source>
        <strain evidence="2">IHUMI-LCC2</strain>
    </source>
</reference>
<protein>
    <recommendedName>
        <fullName evidence="1">OTU domain-containing protein</fullName>
    </recommendedName>
</protein>
<dbReference type="Proteomes" id="UP000236316">
    <property type="component" value="Segment"/>
</dbReference>
<proteinExistence type="predicted"/>
<name>A0A2I2L5X8_9VIRU</name>
<dbReference type="GeneID" id="35381697"/>
<keyword evidence="3" id="KW-1185">Reference proteome</keyword>
<dbReference type="RefSeq" id="YP_009449246.1">
    <property type="nucleotide sequence ID" value="NC_036594.1"/>
</dbReference>
<dbReference type="OrthoDB" id="40860at10239"/>
<dbReference type="PROSITE" id="PS50802">
    <property type="entry name" value="OTU"/>
    <property type="match status" value="1"/>
</dbReference>
<dbReference type="KEGG" id="vg:35381697"/>
<accession>A0A2I2L5X8</accession>
<evidence type="ECO:0000259" key="1">
    <source>
        <dbReference type="PROSITE" id="PS50802"/>
    </source>
</evidence>
<organism evidence="2">
    <name type="scientific">Orpheovirus IHUMI-LCC2</name>
    <dbReference type="NCBI Taxonomy" id="2023057"/>
    <lineage>
        <taxon>Viruses</taxon>
        <taxon>Varidnaviria</taxon>
        <taxon>Bamfordvirae</taxon>
        <taxon>Nucleocytoviricota</taxon>
        <taxon>Megaviricetes</taxon>
        <taxon>Pimascovirales</taxon>
        <taxon>Ocovirineae</taxon>
        <taxon>Orpheoviridae</taxon>
        <taxon>Alphaorpheovirus</taxon>
        <taxon>Alphaorpheovirus massiliense</taxon>
    </lineage>
</organism>
<evidence type="ECO:0000313" key="3">
    <source>
        <dbReference type="Proteomes" id="UP000236316"/>
    </source>
</evidence>
<feature type="domain" description="OTU" evidence="1">
    <location>
        <begin position="22"/>
        <end position="179"/>
    </location>
</feature>
<gene>
    <name evidence="2" type="ORF">ORPV_1040</name>
</gene>
<dbReference type="Gene3D" id="3.90.70.80">
    <property type="match status" value="1"/>
</dbReference>
<evidence type="ECO:0000313" key="2">
    <source>
        <dbReference type="EMBL" id="SNW62944.1"/>
    </source>
</evidence>
<dbReference type="EMBL" id="LT906555">
    <property type="protein sequence ID" value="SNW62944.1"/>
    <property type="molecule type" value="Genomic_DNA"/>
</dbReference>